<evidence type="ECO:0000256" key="4">
    <source>
        <dbReference type="ARBA" id="ARBA00023136"/>
    </source>
</evidence>
<dbReference type="PANTHER" id="PTHR32322">
    <property type="entry name" value="INNER MEMBRANE TRANSPORTER"/>
    <property type="match status" value="1"/>
</dbReference>
<feature type="non-terminal residue" evidence="7">
    <location>
        <position position="1"/>
    </location>
</feature>
<feature type="transmembrane region" description="Helical" evidence="5">
    <location>
        <begin position="48"/>
        <end position="65"/>
    </location>
</feature>
<evidence type="ECO:0000313" key="7">
    <source>
        <dbReference type="EMBL" id="SVE24756.1"/>
    </source>
</evidence>
<feature type="transmembrane region" description="Helical" evidence="5">
    <location>
        <begin position="137"/>
        <end position="160"/>
    </location>
</feature>
<evidence type="ECO:0000256" key="1">
    <source>
        <dbReference type="ARBA" id="ARBA00004141"/>
    </source>
</evidence>
<dbReference type="EMBL" id="UINC01204154">
    <property type="protein sequence ID" value="SVE24756.1"/>
    <property type="molecule type" value="Genomic_DNA"/>
</dbReference>
<dbReference type="AlphaFoldDB" id="A0A383BWX7"/>
<feature type="transmembrane region" description="Helical" evidence="5">
    <location>
        <begin position="193"/>
        <end position="211"/>
    </location>
</feature>
<keyword evidence="4 5" id="KW-0472">Membrane</keyword>
<feature type="transmembrane region" description="Helical" evidence="5">
    <location>
        <begin position="103"/>
        <end position="122"/>
    </location>
</feature>
<protein>
    <recommendedName>
        <fullName evidence="6">EamA domain-containing protein</fullName>
    </recommendedName>
</protein>
<organism evidence="7">
    <name type="scientific">marine metagenome</name>
    <dbReference type="NCBI Taxonomy" id="408172"/>
    <lineage>
        <taxon>unclassified sequences</taxon>
        <taxon>metagenomes</taxon>
        <taxon>ecological metagenomes</taxon>
    </lineage>
</organism>
<evidence type="ECO:0000259" key="6">
    <source>
        <dbReference type="Pfam" id="PF00892"/>
    </source>
</evidence>
<proteinExistence type="predicted"/>
<dbReference type="Gene3D" id="1.10.3730.20">
    <property type="match status" value="1"/>
</dbReference>
<dbReference type="InterPro" id="IPR037185">
    <property type="entry name" value="EmrE-like"/>
</dbReference>
<gene>
    <name evidence="7" type="ORF">METZ01_LOCUS477610</name>
</gene>
<feature type="domain" description="EamA" evidence="6">
    <location>
        <begin position="72"/>
        <end position="210"/>
    </location>
</feature>
<keyword evidence="2 5" id="KW-0812">Transmembrane</keyword>
<evidence type="ECO:0000256" key="2">
    <source>
        <dbReference type="ARBA" id="ARBA00022692"/>
    </source>
</evidence>
<accession>A0A383BWX7</accession>
<dbReference type="InterPro" id="IPR050638">
    <property type="entry name" value="AA-Vitamin_Transporters"/>
</dbReference>
<evidence type="ECO:0000256" key="3">
    <source>
        <dbReference type="ARBA" id="ARBA00022989"/>
    </source>
</evidence>
<feature type="transmembrane region" description="Helical" evidence="5">
    <location>
        <begin position="167"/>
        <end position="187"/>
    </location>
</feature>
<dbReference type="SUPFAM" id="SSF103481">
    <property type="entry name" value="Multidrug resistance efflux transporter EmrE"/>
    <property type="match status" value="2"/>
</dbReference>
<name>A0A383BWX7_9ZZZZ</name>
<comment type="subcellular location">
    <subcellularLocation>
        <location evidence="1">Membrane</location>
        <topology evidence="1">Multi-pass membrane protein</topology>
    </subcellularLocation>
</comment>
<keyword evidence="3 5" id="KW-1133">Transmembrane helix</keyword>
<feature type="transmembrane region" description="Helical" evidence="5">
    <location>
        <begin position="71"/>
        <end position="91"/>
    </location>
</feature>
<dbReference type="Pfam" id="PF00892">
    <property type="entry name" value="EamA"/>
    <property type="match status" value="2"/>
</dbReference>
<feature type="domain" description="EamA" evidence="6">
    <location>
        <begin position="3"/>
        <end position="62"/>
    </location>
</feature>
<reference evidence="7" key="1">
    <citation type="submission" date="2018-05" db="EMBL/GenBank/DDBJ databases">
        <authorList>
            <person name="Lanie J.A."/>
            <person name="Ng W.-L."/>
            <person name="Kazmierczak K.M."/>
            <person name="Andrzejewski T.M."/>
            <person name="Davidsen T.M."/>
            <person name="Wayne K.J."/>
            <person name="Tettelin H."/>
            <person name="Glass J.I."/>
            <person name="Rusch D."/>
            <person name="Podicherti R."/>
            <person name="Tsui H.-C.T."/>
            <person name="Winkler M.E."/>
        </authorList>
    </citation>
    <scope>NUCLEOTIDE SEQUENCE</scope>
</reference>
<feature type="transmembrane region" description="Helical" evidence="5">
    <location>
        <begin position="20"/>
        <end position="39"/>
    </location>
</feature>
<dbReference type="GO" id="GO:0016020">
    <property type="term" value="C:membrane"/>
    <property type="evidence" value="ECO:0007669"/>
    <property type="project" value="UniProtKB-SubCell"/>
</dbReference>
<sequence length="218" mass="23731">STLQYSLTFSGLNIVDATSATLLIQSEIPFGILIAFIILKEKPSLKNLIGLFIAFTGIVILTGSPNLENKLFGVLLLLSGAFLWAYAQVIAKPVSEKIGGLALTAYIGVFAGPSSILLSYFIEGNTYQNIISADLKTWIIVIYLGLVMNCLAYSIWYYVLSKHPVNYVMPVMLLFPVTGLITAIFLLGETPSTYAYVGGVIIISGVSIILINKRKKIR</sequence>
<dbReference type="PANTHER" id="PTHR32322:SF9">
    <property type="entry name" value="AMINO-ACID METABOLITE EFFLUX PUMP-RELATED"/>
    <property type="match status" value="1"/>
</dbReference>
<evidence type="ECO:0000256" key="5">
    <source>
        <dbReference type="SAM" id="Phobius"/>
    </source>
</evidence>
<dbReference type="InterPro" id="IPR000620">
    <property type="entry name" value="EamA_dom"/>
</dbReference>